<feature type="compositionally biased region" description="Basic and acidic residues" evidence="1">
    <location>
        <begin position="262"/>
        <end position="286"/>
    </location>
</feature>
<dbReference type="Proteomes" id="UP000050741">
    <property type="component" value="Unassembled WGS sequence"/>
</dbReference>
<feature type="region of interest" description="Disordered" evidence="1">
    <location>
        <begin position="244"/>
        <end position="294"/>
    </location>
</feature>
<accession>A0A183CDM2</accession>
<protein>
    <submittedName>
        <fullName evidence="3">Uncharacterized protein</fullName>
    </submittedName>
</protein>
<sequence length="294" mass="33372">MLFGSNSLASASELSMPELLDNDGPPPPAVQHSSVALSALDECKFNICTIQRRRALRCIWRCGVLKRHKASGCSSGDLAEGPDLVSFERATRSNLHDKALVLAFQFLRGQMSDGKHLATFPLLDGLAEKFAAHTRDRGIRGGRDILRANNLKQGGGKILRDMKNVEFEQSSEEQGEREIKDGGFKQLPEEQEEWEMKDGGFQQLPEEQEEWEMKDGGFQQLPEEQGEREMKDGGFEQLLRNMRTKKRREMKDGGFEQLPEEQGEREMKDGRFEQLPEEQGEREMKDGGFSYNFV</sequence>
<reference evidence="2" key="2">
    <citation type="submission" date="2014-05" db="EMBL/GenBank/DDBJ databases">
        <title>The genome and life-stage specific transcriptomes of Globodera pallida elucidate key aspects of plant parasitism by a cyst nematode.</title>
        <authorList>
            <person name="Cotton J.A."/>
            <person name="Lilley C.J."/>
            <person name="Jones L.M."/>
            <person name="Kikuchi T."/>
            <person name="Reid A.J."/>
            <person name="Thorpe P."/>
            <person name="Tsai I.J."/>
            <person name="Beasley H."/>
            <person name="Blok V."/>
            <person name="Cock P.J.A."/>
            <person name="Van den Akker S.E."/>
            <person name="Holroyd N."/>
            <person name="Hunt M."/>
            <person name="Mantelin S."/>
            <person name="Naghra H."/>
            <person name="Pain A."/>
            <person name="Palomares-Rius J.E."/>
            <person name="Zarowiecki M."/>
            <person name="Berriman M."/>
            <person name="Jones J.T."/>
            <person name="Urwin P.E."/>
        </authorList>
    </citation>
    <scope>NUCLEOTIDE SEQUENCE [LARGE SCALE GENOMIC DNA]</scope>
    <source>
        <strain evidence="2">Lindley</strain>
    </source>
</reference>
<evidence type="ECO:0000313" key="2">
    <source>
        <dbReference type="Proteomes" id="UP000050741"/>
    </source>
</evidence>
<dbReference type="AlphaFoldDB" id="A0A183CDM2"/>
<evidence type="ECO:0000313" key="3">
    <source>
        <dbReference type="WBParaSite" id="GPLIN_001097600"/>
    </source>
</evidence>
<proteinExistence type="predicted"/>
<dbReference type="WBParaSite" id="GPLIN_001097600">
    <property type="protein sequence ID" value="GPLIN_001097600"/>
    <property type="gene ID" value="GPLIN_001097600"/>
</dbReference>
<reference evidence="2" key="1">
    <citation type="submission" date="2013-12" db="EMBL/GenBank/DDBJ databases">
        <authorList>
            <person name="Aslett M."/>
        </authorList>
    </citation>
    <scope>NUCLEOTIDE SEQUENCE [LARGE SCALE GENOMIC DNA]</scope>
    <source>
        <strain evidence="2">Lindley</strain>
    </source>
</reference>
<organism evidence="2 3">
    <name type="scientific">Globodera pallida</name>
    <name type="common">Potato cyst nematode worm</name>
    <name type="synonym">Heterodera pallida</name>
    <dbReference type="NCBI Taxonomy" id="36090"/>
    <lineage>
        <taxon>Eukaryota</taxon>
        <taxon>Metazoa</taxon>
        <taxon>Ecdysozoa</taxon>
        <taxon>Nematoda</taxon>
        <taxon>Chromadorea</taxon>
        <taxon>Rhabditida</taxon>
        <taxon>Tylenchina</taxon>
        <taxon>Tylenchomorpha</taxon>
        <taxon>Tylenchoidea</taxon>
        <taxon>Heteroderidae</taxon>
        <taxon>Heteroderinae</taxon>
        <taxon>Globodera</taxon>
    </lineage>
</organism>
<name>A0A183CDM2_GLOPA</name>
<keyword evidence="2" id="KW-1185">Reference proteome</keyword>
<evidence type="ECO:0000256" key="1">
    <source>
        <dbReference type="SAM" id="MobiDB-lite"/>
    </source>
</evidence>
<reference evidence="3" key="3">
    <citation type="submission" date="2016-06" db="UniProtKB">
        <authorList>
            <consortium name="WormBaseParasite"/>
        </authorList>
    </citation>
    <scope>IDENTIFICATION</scope>
</reference>